<reference evidence="1" key="1">
    <citation type="submission" date="2022-10" db="EMBL/GenBank/DDBJ databases">
        <authorList>
            <person name="Hyden B.L."/>
            <person name="Feng K."/>
            <person name="Yates T."/>
            <person name="Jawdy S."/>
            <person name="Smart L.B."/>
            <person name="Muchero W."/>
        </authorList>
    </citation>
    <scope>NUCLEOTIDE SEQUENCE</scope>
    <source>
        <tissue evidence="1">Shoot tip</tissue>
    </source>
</reference>
<feature type="non-terminal residue" evidence="1">
    <location>
        <position position="47"/>
    </location>
</feature>
<reference evidence="1" key="2">
    <citation type="journal article" date="2023" name="Int. J. Mol. Sci.">
        <title>De Novo Assembly and Annotation of 11 Diverse Shrub Willow (Salix) Genomes Reveals Novel Gene Organization in Sex-Linked Regions.</title>
        <authorList>
            <person name="Hyden B."/>
            <person name="Feng K."/>
            <person name="Yates T.B."/>
            <person name="Jawdy S."/>
            <person name="Cereghino C."/>
            <person name="Smart L.B."/>
            <person name="Muchero W."/>
        </authorList>
    </citation>
    <scope>NUCLEOTIDE SEQUENCE</scope>
    <source>
        <tissue evidence="1">Shoot tip</tissue>
    </source>
</reference>
<gene>
    <name evidence="1" type="ORF">OIU77_004041</name>
</gene>
<sequence length="47" mass="5157">MMPDKEDHKLGQLAGNVTIFASEVTIMPLRAILSCFCLEFVKSSTAL</sequence>
<dbReference type="Proteomes" id="UP001141253">
    <property type="component" value="Chromosome 13"/>
</dbReference>
<accession>A0ABQ9AT24</accession>
<evidence type="ECO:0000313" key="1">
    <source>
        <dbReference type="EMBL" id="KAJ6359956.1"/>
    </source>
</evidence>
<protein>
    <submittedName>
        <fullName evidence="1">Uncharacterized protein</fullName>
    </submittedName>
</protein>
<organism evidence="1 2">
    <name type="scientific">Salix suchowensis</name>
    <dbReference type="NCBI Taxonomy" id="1278906"/>
    <lineage>
        <taxon>Eukaryota</taxon>
        <taxon>Viridiplantae</taxon>
        <taxon>Streptophyta</taxon>
        <taxon>Embryophyta</taxon>
        <taxon>Tracheophyta</taxon>
        <taxon>Spermatophyta</taxon>
        <taxon>Magnoliopsida</taxon>
        <taxon>eudicotyledons</taxon>
        <taxon>Gunneridae</taxon>
        <taxon>Pentapetalae</taxon>
        <taxon>rosids</taxon>
        <taxon>fabids</taxon>
        <taxon>Malpighiales</taxon>
        <taxon>Salicaceae</taxon>
        <taxon>Saliceae</taxon>
        <taxon>Salix</taxon>
    </lineage>
</organism>
<keyword evidence="2" id="KW-1185">Reference proteome</keyword>
<dbReference type="EMBL" id="JAPFFI010000015">
    <property type="protein sequence ID" value="KAJ6359956.1"/>
    <property type="molecule type" value="Genomic_DNA"/>
</dbReference>
<comment type="caution">
    <text evidence="1">The sequence shown here is derived from an EMBL/GenBank/DDBJ whole genome shotgun (WGS) entry which is preliminary data.</text>
</comment>
<evidence type="ECO:0000313" key="2">
    <source>
        <dbReference type="Proteomes" id="UP001141253"/>
    </source>
</evidence>
<name>A0ABQ9AT24_9ROSI</name>
<proteinExistence type="predicted"/>